<dbReference type="RefSeq" id="WP_132175524.1">
    <property type="nucleotide sequence ID" value="NZ_SMKX01000161.1"/>
</dbReference>
<evidence type="ECO:0000313" key="2">
    <source>
        <dbReference type="EMBL" id="TDD46990.1"/>
    </source>
</evidence>
<evidence type="ECO:0000259" key="1">
    <source>
        <dbReference type="Pfam" id="PF21806"/>
    </source>
</evidence>
<keyword evidence="3" id="KW-1185">Reference proteome</keyword>
<organism evidence="2 3">
    <name type="scientific">Kribbella antibiotica</name>
    <dbReference type="NCBI Taxonomy" id="190195"/>
    <lineage>
        <taxon>Bacteria</taxon>
        <taxon>Bacillati</taxon>
        <taxon>Actinomycetota</taxon>
        <taxon>Actinomycetes</taxon>
        <taxon>Propionibacteriales</taxon>
        <taxon>Kribbellaceae</taxon>
        <taxon>Kribbella</taxon>
    </lineage>
</organism>
<feature type="domain" description="DUF6879" evidence="1">
    <location>
        <begin position="4"/>
        <end position="173"/>
    </location>
</feature>
<gene>
    <name evidence="2" type="ORF">E1263_35440</name>
</gene>
<dbReference type="EMBL" id="SMKX01000161">
    <property type="protein sequence ID" value="TDD46990.1"/>
    <property type="molecule type" value="Genomic_DNA"/>
</dbReference>
<proteinExistence type="predicted"/>
<comment type="caution">
    <text evidence="2">The sequence shown here is derived from an EMBL/GenBank/DDBJ whole genome shotgun (WGS) entry which is preliminary data.</text>
</comment>
<evidence type="ECO:0000313" key="3">
    <source>
        <dbReference type="Proteomes" id="UP000295124"/>
    </source>
</evidence>
<dbReference type="AlphaFoldDB" id="A0A4R4YQV3"/>
<protein>
    <recommendedName>
        <fullName evidence="1">DUF6879 domain-containing protein</fullName>
    </recommendedName>
</protein>
<sequence length="183" mass="20940">MNFEEFDAYFDRFTQDVFRLENLQHYAISAEDERVRAFREGTARPERSVRTEPWLARIAATAVAGKNWERVHVVDHPLSEYLRYELVGYVESQAAGEQIGIADRAADASLSTLGEDFWLFDSESPDAYAVLMHYDEAGHFVGFDHTVDPGVLDRCREQRDIVRRHSVGLNTYLAARKADVVPE</sequence>
<dbReference type="OrthoDB" id="3821358at2"/>
<accession>A0A4R4YQV3</accession>
<dbReference type="InterPro" id="IPR049244">
    <property type="entry name" value="DUF6879"/>
</dbReference>
<name>A0A4R4YQV3_9ACTN</name>
<dbReference type="Pfam" id="PF21806">
    <property type="entry name" value="DUF6879"/>
    <property type="match status" value="1"/>
</dbReference>
<reference evidence="2 3" key="1">
    <citation type="submission" date="2019-03" db="EMBL/GenBank/DDBJ databases">
        <title>Draft genome sequences of novel Actinobacteria.</title>
        <authorList>
            <person name="Sahin N."/>
            <person name="Ay H."/>
            <person name="Saygin H."/>
        </authorList>
    </citation>
    <scope>NUCLEOTIDE SEQUENCE [LARGE SCALE GENOMIC DNA]</scope>
    <source>
        <strain evidence="2 3">JCM 13523</strain>
    </source>
</reference>
<dbReference type="Proteomes" id="UP000295124">
    <property type="component" value="Unassembled WGS sequence"/>
</dbReference>